<feature type="compositionally biased region" description="Basic residues" evidence="1">
    <location>
        <begin position="56"/>
        <end position="67"/>
    </location>
</feature>
<accession>A0ABN8B4H8</accession>
<name>A0ABN8B4H8_CHISP</name>
<gene>
    <name evidence="2" type="ORF">CHILSU_LOCUS5690</name>
</gene>
<reference evidence="2" key="1">
    <citation type="submission" date="2021-12" db="EMBL/GenBank/DDBJ databases">
        <authorList>
            <person name="King R."/>
        </authorList>
    </citation>
    <scope>NUCLEOTIDE SEQUENCE</scope>
</reference>
<evidence type="ECO:0000256" key="1">
    <source>
        <dbReference type="SAM" id="MobiDB-lite"/>
    </source>
</evidence>
<dbReference type="EMBL" id="OU963913">
    <property type="protein sequence ID" value="CAH0402450.1"/>
    <property type="molecule type" value="Genomic_DNA"/>
</dbReference>
<protein>
    <submittedName>
        <fullName evidence="2">Uncharacterized protein</fullName>
    </submittedName>
</protein>
<sequence>MMNMYASHGRRNPYGTVRSLVTRATPVPPGMEDVMFTPPYFYHIPPPPQPLNTFPGRKRRKRQKKIM</sequence>
<evidence type="ECO:0000313" key="2">
    <source>
        <dbReference type="EMBL" id="CAH0402450.1"/>
    </source>
</evidence>
<dbReference type="Proteomes" id="UP001153292">
    <property type="component" value="Chromosome 20"/>
</dbReference>
<organism evidence="2 3">
    <name type="scientific">Chilo suppressalis</name>
    <name type="common">Asiatic rice borer moth</name>
    <dbReference type="NCBI Taxonomy" id="168631"/>
    <lineage>
        <taxon>Eukaryota</taxon>
        <taxon>Metazoa</taxon>
        <taxon>Ecdysozoa</taxon>
        <taxon>Arthropoda</taxon>
        <taxon>Hexapoda</taxon>
        <taxon>Insecta</taxon>
        <taxon>Pterygota</taxon>
        <taxon>Neoptera</taxon>
        <taxon>Endopterygota</taxon>
        <taxon>Lepidoptera</taxon>
        <taxon>Glossata</taxon>
        <taxon>Ditrysia</taxon>
        <taxon>Pyraloidea</taxon>
        <taxon>Crambidae</taxon>
        <taxon>Crambinae</taxon>
        <taxon>Chilo</taxon>
    </lineage>
</organism>
<proteinExistence type="predicted"/>
<evidence type="ECO:0000313" key="3">
    <source>
        <dbReference type="Proteomes" id="UP001153292"/>
    </source>
</evidence>
<feature type="region of interest" description="Disordered" evidence="1">
    <location>
        <begin position="47"/>
        <end position="67"/>
    </location>
</feature>
<keyword evidence="3" id="KW-1185">Reference proteome</keyword>